<dbReference type="InterPro" id="IPR036291">
    <property type="entry name" value="NAD(P)-bd_dom_sf"/>
</dbReference>
<dbReference type="PRINTS" id="PR00080">
    <property type="entry name" value="SDRFAMILY"/>
</dbReference>
<dbReference type="NCBIfam" id="NF009466">
    <property type="entry name" value="PRK12826.1-2"/>
    <property type="match status" value="1"/>
</dbReference>
<dbReference type="EMBL" id="UINC01003065">
    <property type="protein sequence ID" value="SVA03024.1"/>
    <property type="molecule type" value="Genomic_DNA"/>
</dbReference>
<evidence type="ECO:0008006" key="4">
    <source>
        <dbReference type="Google" id="ProtNLM"/>
    </source>
</evidence>
<evidence type="ECO:0000256" key="1">
    <source>
        <dbReference type="ARBA" id="ARBA00006484"/>
    </source>
</evidence>
<comment type="similarity">
    <text evidence="1">Belongs to the short-chain dehydrogenases/reductases (SDR) family.</text>
</comment>
<dbReference type="AlphaFoldDB" id="A0A381SHS5"/>
<evidence type="ECO:0000256" key="2">
    <source>
        <dbReference type="ARBA" id="ARBA00023002"/>
    </source>
</evidence>
<keyword evidence="2" id="KW-0560">Oxidoreductase</keyword>
<proteinExistence type="inferred from homology"/>
<dbReference type="InterPro" id="IPR002347">
    <property type="entry name" value="SDR_fam"/>
</dbReference>
<dbReference type="GO" id="GO:0016491">
    <property type="term" value="F:oxidoreductase activity"/>
    <property type="evidence" value="ECO:0007669"/>
    <property type="project" value="UniProtKB-KW"/>
</dbReference>
<dbReference type="SUPFAM" id="SSF51735">
    <property type="entry name" value="NAD(P)-binding Rossmann-fold domains"/>
    <property type="match status" value="1"/>
</dbReference>
<dbReference type="PRINTS" id="PR00081">
    <property type="entry name" value="GDHRDH"/>
</dbReference>
<reference evidence="3" key="1">
    <citation type="submission" date="2018-05" db="EMBL/GenBank/DDBJ databases">
        <authorList>
            <person name="Lanie J.A."/>
            <person name="Ng W.-L."/>
            <person name="Kazmierczak K.M."/>
            <person name="Andrzejewski T.M."/>
            <person name="Davidsen T.M."/>
            <person name="Wayne K.J."/>
            <person name="Tettelin H."/>
            <person name="Glass J.I."/>
            <person name="Rusch D."/>
            <person name="Podicherti R."/>
            <person name="Tsui H.-C.T."/>
            <person name="Winkler M.E."/>
        </authorList>
    </citation>
    <scope>NUCLEOTIDE SEQUENCE</scope>
</reference>
<name>A0A381SHS5_9ZZZZ</name>
<dbReference type="PANTHER" id="PTHR24321:SF15">
    <property type="entry name" value="OXIDOREDUCTASE UCPA"/>
    <property type="match status" value="1"/>
</dbReference>
<organism evidence="3">
    <name type="scientific">marine metagenome</name>
    <dbReference type="NCBI Taxonomy" id="408172"/>
    <lineage>
        <taxon>unclassified sequences</taxon>
        <taxon>metagenomes</taxon>
        <taxon>ecological metagenomes</taxon>
    </lineage>
</organism>
<dbReference type="PROSITE" id="PS00061">
    <property type="entry name" value="ADH_SHORT"/>
    <property type="match status" value="1"/>
</dbReference>
<accession>A0A381SHS5</accession>
<dbReference type="FunFam" id="3.40.50.720:FF:000173">
    <property type="entry name" value="3-oxoacyl-[acyl-carrier protein] reductase"/>
    <property type="match status" value="1"/>
</dbReference>
<dbReference type="CDD" id="cd05233">
    <property type="entry name" value="SDR_c"/>
    <property type="match status" value="1"/>
</dbReference>
<protein>
    <recommendedName>
        <fullName evidence="4">3-oxoacyl-ACP reductase</fullName>
    </recommendedName>
</protein>
<dbReference type="Pfam" id="PF13561">
    <property type="entry name" value="adh_short_C2"/>
    <property type="match status" value="1"/>
</dbReference>
<gene>
    <name evidence="3" type="ORF">METZ01_LOCUS55878</name>
</gene>
<dbReference type="PANTHER" id="PTHR24321">
    <property type="entry name" value="DEHYDROGENASES, SHORT CHAIN"/>
    <property type="match status" value="1"/>
</dbReference>
<dbReference type="InterPro" id="IPR020904">
    <property type="entry name" value="Sc_DH/Rdtase_CS"/>
</dbReference>
<sequence length="250" mass="26870">MNQIDLKNKSAVVTGGAQGIGLAIAERFLVSGASVCLWDRDEKMVNKTAASLASKGRVETEVMDVTDLESVKNAVSQTKDAFGSINILVCNAGIAGPTMKVWEYPPEEWQNVIDIDLTGVFNCLHAVTPIMIEQNYGRIVNVASVAGKDGNPNAAPYSAAKAGVIALTKSLGKELAEFDIAVNCITPAAAKTRIFDQISEEHIQYMLSKIPRNRFLKVEEAASMVTWLCSDENSFTTGGVFDLSGGRSTY</sequence>
<evidence type="ECO:0000313" key="3">
    <source>
        <dbReference type="EMBL" id="SVA03024.1"/>
    </source>
</evidence>
<dbReference type="Gene3D" id="3.40.50.720">
    <property type="entry name" value="NAD(P)-binding Rossmann-like Domain"/>
    <property type="match status" value="1"/>
</dbReference>